<reference evidence="1 2" key="1">
    <citation type="submission" date="2018-06" db="EMBL/GenBank/DDBJ databases">
        <title>Comparative genomics reveals the genomic features of Rhizophagus irregularis, R. cerebriforme, R. diaphanum and Gigaspora rosea, and their symbiotic lifestyle signature.</title>
        <authorList>
            <person name="Morin E."/>
            <person name="San Clemente H."/>
            <person name="Chen E.C.H."/>
            <person name="De La Providencia I."/>
            <person name="Hainaut M."/>
            <person name="Kuo A."/>
            <person name="Kohler A."/>
            <person name="Murat C."/>
            <person name="Tang N."/>
            <person name="Roy S."/>
            <person name="Loubradou J."/>
            <person name="Henrissat B."/>
            <person name="Grigoriev I.V."/>
            <person name="Corradi N."/>
            <person name="Roux C."/>
            <person name="Martin F.M."/>
        </authorList>
    </citation>
    <scope>NUCLEOTIDE SEQUENCE [LARGE SCALE GENOMIC DNA]</scope>
    <source>
        <strain evidence="1 2">DAOM 194757</strain>
    </source>
</reference>
<comment type="caution">
    <text evidence="1">The sequence shown here is derived from an EMBL/GenBank/DDBJ whole genome shotgun (WGS) entry which is preliminary data.</text>
</comment>
<evidence type="ECO:0000313" key="2">
    <source>
        <dbReference type="Proteomes" id="UP000266673"/>
    </source>
</evidence>
<dbReference type="InterPro" id="IPR011990">
    <property type="entry name" value="TPR-like_helical_dom_sf"/>
</dbReference>
<dbReference type="Proteomes" id="UP000266673">
    <property type="component" value="Unassembled WGS sequence"/>
</dbReference>
<protein>
    <submittedName>
        <fullName evidence="1">Uncharacterized protein</fullName>
    </submittedName>
</protein>
<organism evidence="1 2">
    <name type="scientific">Gigaspora rosea</name>
    <dbReference type="NCBI Taxonomy" id="44941"/>
    <lineage>
        <taxon>Eukaryota</taxon>
        <taxon>Fungi</taxon>
        <taxon>Fungi incertae sedis</taxon>
        <taxon>Mucoromycota</taxon>
        <taxon>Glomeromycotina</taxon>
        <taxon>Glomeromycetes</taxon>
        <taxon>Diversisporales</taxon>
        <taxon>Gigasporaceae</taxon>
        <taxon>Gigaspora</taxon>
    </lineage>
</organism>
<sequence>MHLHWESWNLINRYEESLTDLNKSLEIEPNNAVALGMHGETYLMMNKGLLEDLNKSSVIEPNDAFASKARGESIESWVDLNKSLEIKPNDTFALDELE</sequence>
<gene>
    <name evidence="1" type="ORF">C2G38_2159879</name>
</gene>
<dbReference type="EMBL" id="QKWP01000090">
    <property type="protein sequence ID" value="RIB27703.1"/>
    <property type="molecule type" value="Genomic_DNA"/>
</dbReference>
<dbReference type="SUPFAM" id="SSF48452">
    <property type="entry name" value="TPR-like"/>
    <property type="match status" value="1"/>
</dbReference>
<name>A0A397W5Z8_9GLOM</name>
<dbReference type="Gene3D" id="1.25.40.10">
    <property type="entry name" value="Tetratricopeptide repeat domain"/>
    <property type="match status" value="1"/>
</dbReference>
<dbReference type="OrthoDB" id="629492at2759"/>
<evidence type="ECO:0000313" key="1">
    <source>
        <dbReference type="EMBL" id="RIB27703.1"/>
    </source>
</evidence>
<accession>A0A397W5Z8</accession>
<dbReference type="AlphaFoldDB" id="A0A397W5Z8"/>
<proteinExistence type="predicted"/>
<keyword evidence="2" id="KW-1185">Reference proteome</keyword>